<evidence type="ECO:0000256" key="3">
    <source>
        <dbReference type="ARBA" id="ARBA00023163"/>
    </source>
</evidence>
<evidence type="ECO:0000313" key="6">
    <source>
        <dbReference type="Proteomes" id="UP000027665"/>
    </source>
</evidence>
<organism evidence="5 6">
    <name type="scientific">Synergistes jonesii</name>
    <dbReference type="NCBI Taxonomy" id="2754"/>
    <lineage>
        <taxon>Bacteria</taxon>
        <taxon>Thermotogati</taxon>
        <taxon>Synergistota</taxon>
        <taxon>Synergistia</taxon>
        <taxon>Synergistales</taxon>
        <taxon>Synergistaceae</taxon>
        <taxon>Synergistes</taxon>
    </lineage>
</organism>
<dbReference type="PROSITE" id="PS50949">
    <property type="entry name" value="HTH_GNTR"/>
    <property type="match status" value="1"/>
</dbReference>
<dbReference type="SMART" id="SM00345">
    <property type="entry name" value="HTH_GNTR"/>
    <property type="match status" value="1"/>
</dbReference>
<dbReference type="InterPro" id="IPR000524">
    <property type="entry name" value="Tscrpt_reg_HTH_GntR"/>
</dbReference>
<dbReference type="GeneID" id="90984633"/>
<dbReference type="SUPFAM" id="SSF46785">
    <property type="entry name" value="Winged helix' DNA-binding domain"/>
    <property type="match status" value="1"/>
</dbReference>
<dbReference type="Pfam" id="PF00392">
    <property type="entry name" value="GntR"/>
    <property type="match status" value="1"/>
</dbReference>
<keyword evidence="6" id="KW-1185">Reference proteome</keyword>
<dbReference type="Gene3D" id="1.10.10.10">
    <property type="entry name" value="Winged helix-like DNA-binding domain superfamily/Winged helix DNA-binding domain"/>
    <property type="match status" value="1"/>
</dbReference>
<evidence type="ECO:0000313" key="5">
    <source>
        <dbReference type="EMBL" id="KEJ91200.1"/>
    </source>
</evidence>
<keyword evidence="1" id="KW-0805">Transcription regulation</keyword>
<reference evidence="5 6" key="1">
    <citation type="submission" date="2014-04" db="EMBL/GenBank/DDBJ databases">
        <title>Draft Genome Sequence of Synergistes jonesii.</title>
        <authorList>
            <person name="Coil D.A."/>
            <person name="Eisen J.A."/>
            <person name="Holland-Moritz H.E."/>
        </authorList>
    </citation>
    <scope>NUCLEOTIDE SEQUENCE [LARGE SCALE GENOMIC DNA]</scope>
    <source>
        <strain evidence="5 6">78-1</strain>
    </source>
</reference>
<dbReference type="InterPro" id="IPR008920">
    <property type="entry name" value="TF_FadR/GntR_C"/>
</dbReference>
<gene>
    <name evidence="5" type="ORF">EH55_11650</name>
</gene>
<dbReference type="InterPro" id="IPR036388">
    <property type="entry name" value="WH-like_DNA-bd_sf"/>
</dbReference>
<dbReference type="RefSeq" id="WP_037978463.1">
    <property type="nucleotide sequence ID" value="NZ_JAWRIX010000041.1"/>
</dbReference>
<dbReference type="Gene3D" id="1.20.120.530">
    <property type="entry name" value="GntR ligand-binding domain-like"/>
    <property type="match status" value="1"/>
</dbReference>
<keyword evidence="2" id="KW-0238">DNA-binding</keyword>
<dbReference type="eggNOG" id="COG1802">
    <property type="taxonomic scope" value="Bacteria"/>
</dbReference>
<dbReference type="SUPFAM" id="SSF48008">
    <property type="entry name" value="GntR ligand-binding domain-like"/>
    <property type="match status" value="1"/>
</dbReference>
<dbReference type="GO" id="GO:0003700">
    <property type="term" value="F:DNA-binding transcription factor activity"/>
    <property type="evidence" value="ECO:0007669"/>
    <property type="project" value="InterPro"/>
</dbReference>
<dbReference type="GO" id="GO:0003677">
    <property type="term" value="F:DNA binding"/>
    <property type="evidence" value="ECO:0007669"/>
    <property type="project" value="UniProtKB-KW"/>
</dbReference>
<dbReference type="STRING" id="2754.EH55_11650"/>
<dbReference type="Pfam" id="PF07729">
    <property type="entry name" value="FCD"/>
    <property type="match status" value="1"/>
</dbReference>
<name>A0A073INP6_9BACT</name>
<sequence>MPDISLADQSANRIRKLIEQGRFKPGAHLNIDLLAKEFGVSQTPVREALKKLIHEGLVVYRPKVGYSVRNLTLHEYLQVCELLQTLECHLVRELAKTPFAVDIEGLRAVNAEFAACLPRGDRRAVGRVNDRFHEKLYENYPNKIMMEHLNSLWRGARAPRDYMYDNKLFAGRIAAEHEAIISAIERGDPASAEAAMNAHYVSGRESAITSFPVEA</sequence>
<dbReference type="Proteomes" id="UP000027665">
    <property type="component" value="Unassembled WGS sequence"/>
</dbReference>
<evidence type="ECO:0000259" key="4">
    <source>
        <dbReference type="PROSITE" id="PS50949"/>
    </source>
</evidence>
<accession>A0A073INP6</accession>
<dbReference type="PANTHER" id="PTHR43537:SF45">
    <property type="entry name" value="GNTR FAMILY REGULATORY PROTEIN"/>
    <property type="match status" value="1"/>
</dbReference>
<protein>
    <recommendedName>
        <fullName evidence="4">HTH gntR-type domain-containing protein</fullName>
    </recommendedName>
</protein>
<evidence type="ECO:0000256" key="2">
    <source>
        <dbReference type="ARBA" id="ARBA00023125"/>
    </source>
</evidence>
<dbReference type="CDD" id="cd07377">
    <property type="entry name" value="WHTH_GntR"/>
    <property type="match status" value="1"/>
</dbReference>
<dbReference type="InterPro" id="IPR011711">
    <property type="entry name" value="GntR_C"/>
</dbReference>
<dbReference type="PANTHER" id="PTHR43537">
    <property type="entry name" value="TRANSCRIPTIONAL REGULATOR, GNTR FAMILY"/>
    <property type="match status" value="1"/>
</dbReference>
<keyword evidence="3" id="KW-0804">Transcription</keyword>
<dbReference type="EMBL" id="JMKI01000054">
    <property type="protein sequence ID" value="KEJ91200.1"/>
    <property type="molecule type" value="Genomic_DNA"/>
</dbReference>
<evidence type="ECO:0000256" key="1">
    <source>
        <dbReference type="ARBA" id="ARBA00023015"/>
    </source>
</evidence>
<proteinExistence type="predicted"/>
<dbReference type="SMART" id="SM00895">
    <property type="entry name" value="FCD"/>
    <property type="match status" value="1"/>
</dbReference>
<feature type="domain" description="HTH gntR-type" evidence="4">
    <location>
        <begin position="4"/>
        <end position="71"/>
    </location>
</feature>
<dbReference type="OrthoDB" id="368257at2"/>
<dbReference type="AlphaFoldDB" id="A0A073INP6"/>
<comment type="caution">
    <text evidence="5">The sequence shown here is derived from an EMBL/GenBank/DDBJ whole genome shotgun (WGS) entry which is preliminary data.</text>
</comment>
<dbReference type="InterPro" id="IPR036390">
    <property type="entry name" value="WH_DNA-bd_sf"/>
</dbReference>